<protein>
    <submittedName>
        <fullName evidence="4">NUT family member 1</fullName>
    </submittedName>
</protein>
<dbReference type="Proteomes" id="UP001623349">
    <property type="component" value="Unassembled WGS sequence"/>
</dbReference>
<feature type="region of interest" description="Disordered" evidence="2">
    <location>
        <begin position="1038"/>
        <end position="1112"/>
    </location>
</feature>
<dbReference type="PANTHER" id="PTHR22879">
    <property type="entry name" value="NUT FAMILY MEMBER 1"/>
    <property type="match status" value="1"/>
</dbReference>
<feature type="region of interest" description="Disordered" evidence="2">
    <location>
        <begin position="372"/>
        <end position="394"/>
    </location>
</feature>
<comment type="similarity">
    <text evidence="1">Belongs to the NUT family.</text>
</comment>
<feature type="compositionally biased region" description="Basic residues" evidence="2">
    <location>
        <begin position="1092"/>
        <end position="1112"/>
    </location>
</feature>
<feature type="compositionally biased region" description="Polar residues" evidence="2">
    <location>
        <begin position="1066"/>
        <end position="1078"/>
    </location>
</feature>
<feature type="compositionally biased region" description="Pro residues" evidence="2">
    <location>
        <begin position="18"/>
        <end position="42"/>
    </location>
</feature>
<feature type="region of interest" description="Disordered" evidence="2">
    <location>
        <begin position="744"/>
        <end position="770"/>
    </location>
</feature>
<reference evidence="4 5" key="1">
    <citation type="submission" date="2024-08" db="EMBL/GenBank/DDBJ databases">
        <title>The draft genome of Apodemus speciosus.</title>
        <authorList>
            <person name="Nabeshima K."/>
            <person name="Suzuki S."/>
            <person name="Onuma M."/>
        </authorList>
    </citation>
    <scope>NUCLEOTIDE SEQUENCE [LARGE SCALE GENOMIC DNA]</scope>
    <source>
        <strain evidence="4">IB14-021</strain>
    </source>
</reference>
<name>A0ABQ0EIS6_APOSI</name>
<organism evidence="4 5">
    <name type="scientific">Apodemus speciosus</name>
    <name type="common">Large Japanese field mouse</name>
    <dbReference type="NCBI Taxonomy" id="105296"/>
    <lineage>
        <taxon>Eukaryota</taxon>
        <taxon>Metazoa</taxon>
        <taxon>Chordata</taxon>
        <taxon>Craniata</taxon>
        <taxon>Vertebrata</taxon>
        <taxon>Euteleostomi</taxon>
        <taxon>Mammalia</taxon>
        <taxon>Eutheria</taxon>
        <taxon>Euarchontoglires</taxon>
        <taxon>Glires</taxon>
        <taxon>Rodentia</taxon>
        <taxon>Myomorpha</taxon>
        <taxon>Muroidea</taxon>
        <taxon>Muridae</taxon>
        <taxon>Murinae</taxon>
        <taxon>Apodemus</taxon>
    </lineage>
</organism>
<feature type="compositionally biased region" description="Basic residues" evidence="2">
    <location>
        <begin position="331"/>
        <end position="346"/>
    </location>
</feature>
<evidence type="ECO:0000313" key="5">
    <source>
        <dbReference type="Proteomes" id="UP001623349"/>
    </source>
</evidence>
<evidence type="ECO:0000256" key="1">
    <source>
        <dbReference type="ARBA" id="ARBA00010586"/>
    </source>
</evidence>
<dbReference type="Pfam" id="PF12881">
    <property type="entry name" value="NUT"/>
    <property type="match status" value="2"/>
</dbReference>
<accession>A0ABQ0EIS6</accession>
<dbReference type="EMBL" id="BAAFST010000002">
    <property type="protein sequence ID" value="GAB1286681.1"/>
    <property type="molecule type" value="Genomic_DNA"/>
</dbReference>
<proteinExistence type="inferred from homology"/>
<comment type="caution">
    <text evidence="4">The sequence shown here is derived from an EMBL/GenBank/DDBJ whole genome shotgun (WGS) entry which is preliminary data.</text>
</comment>
<feature type="region of interest" description="Disordered" evidence="2">
    <location>
        <begin position="515"/>
        <end position="534"/>
    </location>
</feature>
<keyword evidence="5" id="KW-1185">Reference proteome</keyword>
<gene>
    <name evidence="4" type="ORF">APTSU1_000191100</name>
</gene>
<dbReference type="InterPro" id="IPR024310">
    <property type="entry name" value="NUT"/>
</dbReference>
<sequence>MAMRPGAGLSPFSALSFAPPPPVPPDQPLWEPSPQPPIPPVFSPGNPLLLSAFPSPLLVTGEGGPGPGVAGTGQVIVKVKTDVGPAESSQTQNLIVTQAALNWIPSGAPCGSQEGPPPRYVTTSNVKTILPAVAVGVSQEGPAGLPLQVLPPAAQLAPIVPLEKPWPGTQAATMEGGPVAARKPSQGDLAYASKGVYENYRRWQRYKVLARTHLSQSPDAEALSCFLIPVLRSLARLKPTMTLEEGLPRALQEWERTSNFDRMIFYEMAEKFMEFEAEEETQIQNAQLMNGSPGLSPVAPLKLDPPGSMVPETCQQPGGFLECQVYIPKKAASKTRAPRRRQRKPQRPPVPEAPKEIPPEAVQEYIDIMEGLTGSHVDTGKTEEEEGQEEDAGMYPDPSLLGYIDELCSQEVFVSKVEAVIHPQFLADLLSPEEQRDPLALIEELEQEEGLTLAQLVQKRLLALEEEDAQTPPSCSGAQSDSSPSVSDEDEDGGQRRRPSPGLQGAAGIVRIGKSASPGKQAREMHGGQEQTLGGLRGIHKDVNSLSSPSSWDLQLELTASQGMPAALGIERKGSGKAIKQLSASHDGHLGGTGSSGHYPVADRNPEVLPFCWQEDPQHRRASNLNVGLIGPVPLRGLGLEKQALALQLGQQMGGVRMLTQGREQPSAVSQKGSSRAMWGEDRGPDVVQSYSQSHAPGAAGNLDRVPLSPGLWLSSDMDAVGLEFPLQIENVIDNIQDEACRREDQALSSRNRASPGPRKNAVSKDVGDSVIPCGGTDTAVIPEERNSCSLPGSLMVNGPGLRSKENQELSPEPIHNPSDLWAEACPPLLQTLDSSTLGSSKDTLIPTCQGNLLIIRAQGASSFPQPSQTAESRGNLLFPLLKNIEQVNILDVRNDSGPQPGVSKDSCSLMFDSYKLQGEGREDTVSSKPTDLVVPLQGNQESYTHETTKLTSGQSRGSISPRRGTRDAFILREIPIRKRGASADRAKGRKTEEEDEELSNFSYLLASKLSLSSVGLPLSIRHASGGQGTVKTCRHSAEVDDLGQPSPPPRSGKRALVVSPGTVVDSAQQGAEFSSSGPKPLALGMAQLPQPRKRRRDGFVTSKRKKRRRSQ</sequence>
<dbReference type="InterPro" id="IPR024309">
    <property type="entry name" value="NUT_N"/>
</dbReference>
<evidence type="ECO:0000313" key="4">
    <source>
        <dbReference type="EMBL" id="GAB1286681.1"/>
    </source>
</evidence>
<feature type="compositionally biased region" description="Acidic residues" evidence="2">
    <location>
        <begin position="383"/>
        <end position="392"/>
    </location>
</feature>
<feature type="domain" description="Nuclear Testis protein N-terminal" evidence="3">
    <location>
        <begin position="1"/>
        <end position="504"/>
    </location>
</feature>
<evidence type="ECO:0000256" key="2">
    <source>
        <dbReference type="SAM" id="MobiDB-lite"/>
    </source>
</evidence>
<feature type="domain" description="Nuclear Testis protein N-terminal" evidence="3">
    <location>
        <begin position="894"/>
        <end position="1109"/>
    </location>
</feature>
<evidence type="ECO:0000259" key="3">
    <source>
        <dbReference type="Pfam" id="PF12881"/>
    </source>
</evidence>
<feature type="region of interest" description="Disordered" evidence="2">
    <location>
        <begin position="467"/>
        <end position="508"/>
    </location>
</feature>
<feature type="region of interest" description="Disordered" evidence="2">
    <location>
        <begin position="331"/>
        <end position="358"/>
    </location>
</feature>
<feature type="region of interest" description="Disordered" evidence="2">
    <location>
        <begin position="661"/>
        <end position="681"/>
    </location>
</feature>
<feature type="compositionally biased region" description="Polar residues" evidence="2">
    <location>
        <begin position="662"/>
        <end position="674"/>
    </location>
</feature>
<dbReference type="PANTHER" id="PTHR22879:SF13">
    <property type="entry name" value="NUT FAMILY MEMBER 1"/>
    <property type="match status" value="1"/>
</dbReference>
<feature type="region of interest" description="Disordered" evidence="2">
    <location>
        <begin position="1"/>
        <end position="43"/>
    </location>
</feature>